<dbReference type="Proteomes" id="UP000533080">
    <property type="component" value="Unassembled WGS sequence"/>
</dbReference>
<evidence type="ECO:0008006" key="4">
    <source>
        <dbReference type="Google" id="ProtNLM"/>
    </source>
</evidence>
<comment type="caution">
    <text evidence="2">The sequence shown here is derived from an EMBL/GenBank/DDBJ whole genome shotgun (WGS) entry which is preliminary data.</text>
</comment>
<protein>
    <recommendedName>
        <fullName evidence="4">Outer membrane protein beta-barrel domain-containing protein</fullName>
    </recommendedName>
</protein>
<sequence length="251" mass="26004">MFGALMARTLSPPRPSGVAAHPRCAGFPTFPSGSNVPPRNREAPRRTREGAFMNRRCGWGTGTLAAALLASPAVAETPRAVKAQPAPGFGASGLTVRSGVATWSGNVGRETGVGAFLALLGEVPIVSGVGLELGYEGSANGYAEPRRGTLWRHNGGLLAKAGPTLFSQWKPFIGAGAGVSYFHPTPMDVGTAFEKGWAAEVPLAAGLEYRYSGVTAGLRATYRVLVARDFAPSSADVGNLFSADLSLGARF</sequence>
<name>A0A7Y4IPM2_MYXXA</name>
<evidence type="ECO:0000313" key="2">
    <source>
        <dbReference type="EMBL" id="NOJ82956.1"/>
    </source>
</evidence>
<dbReference type="AlphaFoldDB" id="A0A7Y4IPM2"/>
<gene>
    <name evidence="2" type="ORF">HNV28_32350</name>
</gene>
<accession>A0A7Y4IPM2</accession>
<evidence type="ECO:0000313" key="3">
    <source>
        <dbReference type="Proteomes" id="UP000533080"/>
    </source>
</evidence>
<reference evidence="2 3" key="1">
    <citation type="submission" date="2020-05" db="EMBL/GenBank/DDBJ databases">
        <authorList>
            <person name="Whitworth D."/>
        </authorList>
    </citation>
    <scope>NUCLEOTIDE SEQUENCE [LARGE SCALE GENOMIC DNA]</scope>
    <source>
        <strain evidence="2 3">AM005</strain>
    </source>
</reference>
<dbReference type="EMBL" id="JABFNT010000155">
    <property type="protein sequence ID" value="NOJ82956.1"/>
    <property type="molecule type" value="Genomic_DNA"/>
</dbReference>
<dbReference type="SUPFAM" id="SSF56925">
    <property type="entry name" value="OMPA-like"/>
    <property type="match status" value="1"/>
</dbReference>
<dbReference type="InterPro" id="IPR011250">
    <property type="entry name" value="OMP/PagP_B-barrel"/>
</dbReference>
<organism evidence="2 3">
    <name type="scientific">Myxococcus xanthus</name>
    <dbReference type="NCBI Taxonomy" id="34"/>
    <lineage>
        <taxon>Bacteria</taxon>
        <taxon>Pseudomonadati</taxon>
        <taxon>Myxococcota</taxon>
        <taxon>Myxococcia</taxon>
        <taxon>Myxococcales</taxon>
        <taxon>Cystobacterineae</taxon>
        <taxon>Myxococcaceae</taxon>
        <taxon>Myxococcus</taxon>
    </lineage>
</organism>
<evidence type="ECO:0000256" key="1">
    <source>
        <dbReference type="SAM" id="MobiDB-lite"/>
    </source>
</evidence>
<proteinExistence type="predicted"/>
<feature type="region of interest" description="Disordered" evidence="1">
    <location>
        <begin position="1"/>
        <end position="20"/>
    </location>
</feature>